<evidence type="ECO:0000313" key="2">
    <source>
        <dbReference type="EMBL" id="CAF3471771.1"/>
    </source>
</evidence>
<evidence type="ECO:0000313" key="3">
    <source>
        <dbReference type="EMBL" id="CAF4906515.1"/>
    </source>
</evidence>
<name>A0A821VEN8_9BILA</name>
<gene>
    <name evidence="2" type="ORF">KIK155_LOCUS13872</name>
    <name evidence="3" type="ORF">TOA249_LOCUS31075</name>
</gene>
<dbReference type="EMBL" id="CAJNYV010002349">
    <property type="protein sequence ID" value="CAF3471771.1"/>
    <property type="molecule type" value="Genomic_DNA"/>
</dbReference>
<dbReference type="AlphaFoldDB" id="A0A821VEN8"/>
<dbReference type="Proteomes" id="UP000663838">
    <property type="component" value="Unassembled WGS sequence"/>
</dbReference>
<feature type="non-terminal residue" evidence="3">
    <location>
        <position position="1"/>
    </location>
</feature>
<evidence type="ECO:0000256" key="1">
    <source>
        <dbReference type="SAM" id="MobiDB-lite"/>
    </source>
</evidence>
<proteinExistence type="predicted"/>
<dbReference type="EMBL" id="CAJOBS010005910">
    <property type="protein sequence ID" value="CAF4906515.1"/>
    <property type="molecule type" value="Genomic_DNA"/>
</dbReference>
<reference evidence="3" key="1">
    <citation type="submission" date="2021-02" db="EMBL/GenBank/DDBJ databases">
        <authorList>
            <person name="Nowell W R."/>
        </authorList>
    </citation>
    <scope>NUCLEOTIDE SEQUENCE</scope>
</reference>
<comment type="caution">
    <text evidence="3">The sequence shown here is derived from an EMBL/GenBank/DDBJ whole genome shotgun (WGS) entry which is preliminary data.</text>
</comment>
<organism evidence="3 4">
    <name type="scientific">Rotaria socialis</name>
    <dbReference type="NCBI Taxonomy" id="392032"/>
    <lineage>
        <taxon>Eukaryota</taxon>
        <taxon>Metazoa</taxon>
        <taxon>Spiralia</taxon>
        <taxon>Gnathifera</taxon>
        <taxon>Rotifera</taxon>
        <taxon>Eurotatoria</taxon>
        <taxon>Bdelloidea</taxon>
        <taxon>Philodinida</taxon>
        <taxon>Philodinidae</taxon>
        <taxon>Rotaria</taxon>
    </lineage>
</organism>
<dbReference type="Proteomes" id="UP000663865">
    <property type="component" value="Unassembled WGS sequence"/>
</dbReference>
<protein>
    <submittedName>
        <fullName evidence="3">Uncharacterized protein</fullName>
    </submittedName>
</protein>
<sequence length="75" mass="8231">ADTSDHVKEGMNVINTNPENESDEGDSEVYAGLRAQDLQEAKDQLLVETSDMLHIPLFSAEALLRENGKQGFGKI</sequence>
<evidence type="ECO:0000313" key="4">
    <source>
        <dbReference type="Proteomes" id="UP000663838"/>
    </source>
</evidence>
<feature type="region of interest" description="Disordered" evidence="1">
    <location>
        <begin position="1"/>
        <end position="26"/>
    </location>
</feature>
<accession>A0A821VEN8</accession>